<feature type="compositionally biased region" description="Basic and acidic residues" evidence="3">
    <location>
        <begin position="66"/>
        <end position="80"/>
    </location>
</feature>
<feature type="compositionally biased region" description="Low complexity" evidence="3">
    <location>
        <begin position="157"/>
        <end position="168"/>
    </location>
</feature>
<feature type="compositionally biased region" description="Basic and acidic residues" evidence="3">
    <location>
        <begin position="91"/>
        <end position="105"/>
    </location>
</feature>
<organism evidence="5">
    <name type="scientific">Notodromas monacha</name>
    <dbReference type="NCBI Taxonomy" id="399045"/>
    <lineage>
        <taxon>Eukaryota</taxon>
        <taxon>Metazoa</taxon>
        <taxon>Ecdysozoa</taxon>
        <taxon>Arthropoda</taxon>
        <taxon>Crustacea</taxon>
        <taxon>Oligostraca</taxon>
        <taxon>Ostracoda</taxon>
        <taxon>Podocopa</taxon>
        <taxon>Podocopida</taxon>
        <taxon>Cypridocopina</taxon>
        <taxon>Cypridoidea</taxon>
        <taxon>Cyprididae</taxon>
        <taxon>Notodromas</taxon>
    </lineage>
</organism>
<accession>A0A7R9BJE1</accession>
<evidence type="ECO:0000256" key="1">
    <source>
        <dbReference type="ARBA" id="ARBA00022884"/>
    </source>
</evidence>
<feature type="compositionally biased region" description="Basic residues" evidence="3">
    <location>
        <begin position="394"/>
        <end position="405"/>
    </location>
</feature>
<feature type="compositionally biased region" description="Basic and acidic residues" evidence="3">
    <location>
        <begin position="28"/>
        <end position="38"/>
    </location>
</feature>
<dbReference type="SUPFAM" id="SSF46785">
    <property type="entry name" value="Winged helix' DNA-binding domain"/>
    <property type="match status" value="1"/>
</dbReference>
<feature type="compositionally biased region" description="Basic residues" evidence="3">
    <location>
        <begin position="514"/>
        <end position="524"/>
    </location>
</feature>
<evidence type="ECO:0000256" key="2">
    <source>
        <dbReference type="PROSITE-ProRule" id="PRU00332"/>
    </source>
</evidence>
<feature type="compositionally biased region" description="Basic and acidic residues" evidence="3">
    <location>
        <begin position="885"/>
        <end position="905"/>
    </location>
</feature>
<feature type="compositionally biased region" description="Basic and acidic residues" evidence="3">
    <location>
        <begin position="1069"/>
        <end position="1078"/>
    </location>
</feature>
<feature type="compositionally biased region" description="Polar residues" evidence="3">
    <location>
        <begin position="109"/>
        <end position="126"/>
    </location>
</feature>
<feature type="compositionally biased region" description="Acidic residues" evidence="3">
    <location>
        <begin position="1009"/>
        <end position="1021"/>
    </location>
</feature>
<feature type="region of interest" description="Disordered" evidence="3">
    <location>
        <begin position="1247"/>
        <end position="1269"/>
    </location>
</feature>
<reference evidence="5" key="1">
    <citation type="submission" date="2020-11" db="EMBL/GenBank/DDBJ databases">
        <authorList>
            <person name="Tran Van P."/>
        </authorList>
    </citation>
    <scope>NUCLEOTIDE SEQUENCE</scope>
</reference>
<evidence type="ECO:0000256" key="3">
    <source>
        <dbReference type="SAM" id="MobiDB-lite"/>
    </source>
</evidence>
<feature type="compositionally biased region" description="Low complexity" evidence="3">
    <location>
        <begin position="1249"/>
        <end position="1260"/>
    </location>
</feature>
<dbReference type="Gene3D" id="1.10.10.10">
    <property type="entry name" value="Winged helix-like DNA-binding domain superfamily/Winged helix DNA-binding domain"/>
    <property type="match status" value="1"/>
</dbReference>
<evidence type="ECO:0000259" key="4">
    <source>
        <dbReference type="PROSITE" id="PS50961"/>
    </source>
</evidence>
<feature type="compositionally biased region" description="Basic and acidic residues" evidence="3">
    <location>
        <begin position="442"/>
        <end position="462"/>
    </location>
</feature>
<dbReference type="SMART" id="SM00715">
    <property type="entry name" value="LA"/>
    <property type="match status" value="1"/>
</dbReference>
<dbReference type="PANTHER" id="PTHR22792:SF132">
    <property type="entry name" value="LA-RELATED PROTEIN 1"/>
    <property type="match status" value="1"/>
</dbReference>
<keyword evidence="6" id="KW-1185">Reference proteome</keyword>
<dbReference type="InterPro" id="IPR036390">
    <property type="entry name" value="WH_DNA-bd_sf"/>
</dbReference>
<feature type="domain" description="HTH La-type RNA-binding" evidence="4">
    <location>
        <begin position="608"/>
        <end position="697"/>
    </location>
</feature>
<dbReference type="InterPro" id="IPR006630">
    <property type="entry name" value="La_HTH"/>
</dbReference>
<feature type="compositionally biased region" description="Pro residues" evidence="3">
    <location>
        <begin position="199"/>
        <end position="217"/>
    </location>
</feature>
<dbReference type="Pfam" id="PF21071">
    <property type="entry name" value="LARP1_HEAT"/>
    <property type="match status" value="1"/>
</dbReference>
<feature type="region of interest" description="Disordered" evidence="3">
    <location>
        <begin position="1466"/>
        <end position="1549"/>
    </location>
</feature>
<gene>
    <name evidence="5" type="ORF">NMOB1V02_LOCUS3359</name>
</gene>
<feature type="region of interest" description="Disordered" evidence="3">
    <location>
        <begin position="319"/>
        <end position="557"/>
    </location>
</feature>
<feature type="region of interest" description="Disordered" evidence="3">
    <location>
        <begin position="1"/>
        <end position="288"/>
    </location>
</feature>
<dbReference type="EMBL" id="CAJPEX010000442">
    <property type="protein sequence ID" value="CAG0915720.1"/>
    <property type="molecule type" value="Genomic_DNA"/>
</dbReference>
<feature type="compositionally biased region" description="Low complexity" evidence="3">
    <location>
        <begin position="1154"/>
        <end position="1163"/>
    </location>
</feature>
<feature type="region of interest" description="Disordered" evidence="3">
    <location>
        <begin position="776"/>
        <end position="1021"/>
    </location>
</feature>
<protein>
    <recommendedName>
        <fullName evidence="4">HTH La-type RNA-binding domain-containing protein</fullName>
    </recommendedName>
</protein>
<dbReference type="EMBL" id="OA882479">
    <property type="protein sequence ID" value="CAD7275568.1"/>
    <property type="molecule type" value="Genomic_DNA"/>
</dbReference>
<feature type="compositionally biased region" description="Polar residues" evidence="3">
    <location>
        <begin position="277"/>
        <end position="288"/>
    </location>
</feature>
<dbReference type="SMART" id="SM00684">
    <property type="entry name" value="DM15"/>
    <property type="match status" value="3"/>
</dbReference>
<name>A0A7R9BJE1_9CRUS</name>
<dbReference type="PANTHER" id="PTHR22792">
    <property type="entry name" value="LUPUS LA PROTEIN-RELATED"/>
    <property type="match status" value="1"/>
</dbReference>
<evidence type="ECO:0000313" key="5">
    <source>
        <dbReference type="EMBL" id="CAD7275568.1"/>
    </source>
</evidence>
<feature type="compositionally biased region" description="Polar residues" evidence="3">
    <location>
        <begin position="1513"/>
        <end position="1522"/>
    </location>
</feature>
<feature type="compositionally biased region" description="Low complexity" evidence="3">
    <location>
        <begin position="1046"/>
        <end position="1063"/>
    </location>
</feature>
<dbReference type="InterPro" id="IPR036388">
    <property type="entry name" value="WH-like_DNA-bd_sf"/>
</dbReference>
<dbReference type="InterPro" id="IPR006607">
    <property type="entry name" value="DM15"/>
</dbReference>
<sequence length="1549" mass="170802">MASGGSKVSYARIVSAAGPPPVPAPVPAKEKGTETRGNDDDDGGGEWHTVDTKSAKKQQQHHHQHQNKEESQRGRSDGFGRRQLGFRRHVERFPPEKRTARDKPADVPFQSQFFRGSASEQSSATAQKPLVSNGHQLSCAPDSSDSDCGRMPNPDVSASSSASSTTSAQERPKLVEAPMPKVNPWSRKPPSKESLQPVKPTPAPVPAPKKMDNPPPAAVVKLSDNLKKDRVESPAKVRQDKEKISQKRRSLTPPSRGLKPWAATADEVSVAEDTEKSAPTSTSVSSVWSKPQVNVSANVQINPKSVDTVELAPKSCDLSTRTNKCDEAETQRKLPENKAHISAVADSKVDKTEDDEDGMMTTTNGNSVSPIDDYDSTKENVHPSESDDEGGRRGGAKRKVPKARWVRLDIDAPSQHSRRGRNPGPWTGGPRGGSSQADTVSPEERTDRSSGRRDRSYDDSYVRRPYARPNGSDPSVGGGNDLTSPPIRPHSSAARNERWNQDGPPVRGNPRGRYPTRFRSRGNRGGRGVYRGSHWGSGSNSAHGRPSASDYDSHDDDYTDLHPYEGLAVALNGIPAAPALAPLGPAPTTFLAAAPFVATLYFNPSYQYPNDQSIRDAIRKQIEYYFSEENLQRDFFLRRRMDNEGYLPLDLIASFQRVQNLTQDVSLVEAAVKDSEVLEMRSRTLHSLIALKLQMVRTRNNPKSWPIHDMSTPSTFQAARSPYLVDSSTMTAAIPSLSATDYVVPYFPLPTIIPQTLPLAPATYAVRPGPTTPVISVGRALSSGDDPPSSDSLNVNSTPSSGESSDAEDTKVEEDVESDTQSNPVTTSLNPDVPEFVPGSGSGNGEENPSAESLVGEDEGTQADTEQEPEDAIEESRISRRKTCGRRDESGRSKEMHLNLPERSDLTPVAEEVSTPEKSGKPFSRPGSAAGEPCLSASAPPVIEDSWKEVKRRSKESKRRKGKLDGASETGSTRSSVSRDGPSSEVFLLDEEMNNVEDFPSRKSFSFDPPDDWTDYSDNEDFPDEEVNRLLIVTQHPSHQPDELSGHFSSASSSVTSTSFGASHRPHKHDGYDRTGDHTTRVKMTQDLGKAINDGLFYYEEDLWNPNDQQESRDRRYTSIQVISEEAFAKLKPPPPKVENKSLPPPPPPPPSLAEPSPLSSLAARENAQSSNENDIQKALKGSKLPSVGPQLRKDPERAPRFYPVVRKAGDPQQEIGHPHKLRSRYSENAMEERHVGWVMDSRHHRSRASSLSEASPSDHGSTSSTPVNLPIFRHPSHSLLKENGFTQQVYSKYRTKCLRERKIHGSGKSTEMNTLFRFWSFFLRENFNRRMYEEFKKLALEDAANGARYGLECLFRFFSYGLEAHFRHDILTDFQDETIRDYESGHLYGLEKFWAFLKYYKHSRRLAVDQRLTALLQKFQTLEDFREPIDQGKEEAILDPVEAARRRLFSESAVGVNQPATLMPSLSSMGCRKRGTSESQGGGAMPRSVAAATAGKKSIPARQRHSSDVKVRTSSVSSNASEPVIVLKSSSATRDKNSSRAPVTCDKK</sequence>
<feature type="compositionally biased region" description="Pro residues" evidence="3">
    <location>
        <begin position="1132"/>
        <end position="1153"/>
    </location>
</feature>
<feature type="compositionally biased region" description="Polar residues" evidence="3">
    <location>
        <begin position="819"/>
        <end position="830"/>
    </location>
</feature>
<feature type="region of interest" description="Disordered" evidence="3">
    <location>
        <begin position="1038"/>
        <end position="1078"/>
    </location>
</feature>
<feature type="region of interest" description="Disordered" evidence="3">
    <location>
        <begin position="1126"/>
        <end position="1221"/>
    </location>
</feature>
<dbReference type="PROSITE" id="PS50961">
    <property type="entry name" value="HTH_LA"/>
    <property type="match status" value="1"/>
</dbReference>
<feature type="compositionally biased region" description="Basic and acidic residues" evidence="3">
    <location>
        <begin position="323"/>
        <end position="339"/>
    </location>
</feature>
<dbReference type="OrthoDB" id="340227at2759"/>
<dbReference type="Pfam" id="PF05383">
    <property type="entry name" value="La"/>
    <property type="match status" value="1"/>
</dbReference>
<dbReference type="GO" id="GO:0010494">
    <property type="term" value="C:cytoplasmic stress granule"/>
    <property type="evidence" value="ECO:0007669"/>
    <property type="project" value="TreeGrafter"/>
</dbReference>
<feature type="compositionally biased region" description="Basic and acidic residues" evidence="3">
    <location>
        <begin position="224"/>
        <end position="245"/>
    </location>
</feature>
<feature type="compositionally biased region" description="Polar residues" evidence="3">
    <location>
        <begin position="969"/>
        <end position="978"/>
    </location>
</feature>
<dbReference type="GO" id="GO:0045727">
    <property type="term" value="P:positive regulation of translation"/>
    <property type="evidence" value="ECO:0007669"/>
    <property type="project" value="TreeGrafter"/>
</dbReference>
<dbReference type="Proteomes" id="UP000678499">
    <property type="component" value="Unassembled WGS sequence"/>
</dbReference>
<feature type="compositionally biased region" description="Low complexity" evidence="3">
    <location>
        <begin position="782"/>
        <end position="792"/>
    </location>
</feature>
<feature type="compositionally biased region" description="Basic residues" evidence="3">
    <location>
        <begin position="55"/>
        <end position="65"/>
    </location>
</feature>
<dbReference type="InterPro" id="IPR045180">
    <property type="entry name" value="La_dom_prot"/>
</dbReference>
<feature type="compositionally biased region" description="Basic and acidic residues" evidence="3">
    <location>
        <begin position="375"/>
        <end position="392"/>
    </location>
</feature>
<feature type="compositionally biased region" description="Acidic residues" evidence="3">
    <location>
        <begin position="855"/>
        <end position="873"/>
    </location>
</feature>
<evidence type="ECO:0000313" key="6">
    <source>
        <dbReference type="Proteomes" id="UP000678499"/>
    </source>
</evidence>
<proteinExistence type="predicted"/>
<keyword evidence="1 2" id="KW-0694">RNA-binding</keyword>
<feature type="compositionally biased region" description="Polar residues" evidence="3">
    <location>
        <begin position="793"/>
        <end position="804"/>
    </location>
</feature>
<dbReference type="GO" id="GO:0048255">
    <property type="term" value="P:mRNA stabilization"/>
    <property type="evidence" value="ECO:0007669"/>
    <property type="project" value="InterPro"/>
</dbReference>
<dbReference type="GO" id="GO:0000339">
    <property type="term" value="F:RNA cap binding"/>
    <property type="evidence" value="ECO:0007669"/>
    <property type="project" value="InterPro"/>
</dbReference>
<dbReference type="GO" id="GO:0005829">
    <property type="term" value="C:cytosol"/>
    <property type="evidence" value="ECO:0007669"/>
    <property type="project" value="TreeGrafter"/>
</dbReference>
<feature type="compositionally biased region" description="Basic residues" evidence="3">
    <location>
        <begin position="950"/>
        <end position="962"/>
    </location>
</feature>
<feature type="compositionally biased region" description="Acidic residues" evidence="3">
    <location>
        <begin position="805"/>
        <end position="818"/>
    </location>
</feature>